<evidence type="ECO:0000256" key="6">
    <source>
        <dbReference type="ARBA" id="ARBA00023014"/>
    </source>
</evidence>
<evidence type="ECO:0000256" key="4">
    <source>
        <dbReference type="ARBA" id="ARBA00022982"/>
    </source>
</evidence>
<dbReference type="GO" id="GO:0009055">
    <property type="term" value="F:electron transfer activity"/>
    <property type="evidence" value="ECO:0007669"/>
    <property type="project" value="UniProtKB-UniRule"/>
</dbReference>
<dbReference type="Proteomes" id="UP000215005">
    <property type="component" value="Chromosome"/>
</dbReference>
<dbReference type="PRINTS" id="PR00352">
    <property type="entry name" value="3FE4SFRDOXIN"/>
</dbReference>
<evidence type="ECO:0000256" key="3">
    <source>
        <dbReference type="ARBA" id="ARBA00022723"/>
    </source>
</evidence>
<dbReference type="Pfam" id="PF13370">
    <property type="entry name" value="Fer4_13"/>
    <property type="match status" value="1"/>
</dbReference>
<keyword evidence="6 8" id="KW-0411">Iron-sulfur</keyword>
<dbReference type="InterPro" id="IPR051269">
    <property type="entry name" value="Fe-S_cluster_ET"/>
</dbReference>
<evidence type="ECO:0000256" key="2">
    <source>
        <dbReference type="ARBA" id="ARBA00022448"/>
    </source>
</evidence>
<dbReference type="EMBL" id="CP022753">
    <property type="protein sequence ID" value="ASU85845.1"/>
    <property type="molecule type" value="Genomic_DNA"/>
</dbReference>
<dbReference type="KEGG" id="ngv:CDO52_26300"/>
<dbReference type="RefSeq" id="WP_017618434.1">
    <property type="nucleotide sequence ID" value="NZ_ANBG01000167.1"/>
</dbReference>
<sequence>MKIRVEKDMCCGAGQCVALAPEVFDQDDDGVVMLLQQSPASELHGPVRDAADVCPTMAIEIDE</sequence>
<dbReference type="Gene3D" id="3.30.70.20">
    <property type="match status" value="1"/>
</dbReference>
<dbReference type="SUPFAM" id="SSF54862">
    <property type="entry name" value="4Fe-4S ferredoxins"/>
    <property type="match status" value="1"/>
</dbReference>
<dbReference type="GO" id="GO:0051538">
    <property type="term" value="F:3 iron, 4 sulfur cluster binding"/>
    <property type="evidence" value="ECO:0007669"/>
    <property type="project" value="UniProtKB-KW"/>
</dbReference>
<keyword evidence="2 8" id="KW-0813">Transport</keyword>
<comment type="function">
    <text evidence="8">Ferredoxins are iron-sulfur proteins that transfer electrons in a wide variety of metabolic reactions.</text>
</comment>
<proteinExistence type="predicted"/>
<protein>
    <recommendedName>
        <fullName evidence="8">Ferredoxin</fullName>
    </recommendedName>
</protein>
<dbReference type="PANTHER" id="PTHR36923:SF3">
    <property type="entry name" value="FERREDOXIN"/>
    <property type="match status" value="1"/>
</dbReference>
<dbReference type="AlphaFoldDB" id="A0A223SCN1"/>
<keyword evidence="4 8" id="KW-0249">Electron transport</keyword>
<dbReference type="GO" id="GO:0005506">
    <property type="term" value="F:iron ion binding"/>
    <property type="evidence" value="ECO:0007669"/>
    <property type="project" value="UniProtKB-UniRule"/>
</dbReference>
<evidence type="ECO:0000256" key="5">
    <source>
        <dbReference type="ARBA" id="ARBA00023004"/>
    </source>
</evidence>
<name>A0A223SCN1_9ACTN</name>
<keyword evidence="7" id="KW-0003">3Fe-4S</keyword>
<dbReference type="PANTHER" id="PTHR36923">
    <property type="entry name" value="FERREDOXIN"/>
    <property type="match status" value="1"/>
</dbReference>
<comment type="cofactor">
    <cofactor evidence="1">
        <name>[3Fe-4S] cluster</name>
        <dbReference type="ChEBI" id="CHEBI:21137"/>
    </cofactor>
</comment>
<evidence type="ECO:0000256" key="7">
    <source>
        <dbReference type="ARBA" id="ARBA00023291"/>
    </source>
</evidence>
<evidence type="ECO:0000313" key="9">
    <source>
        <dbReference type="EMBL" id="ASU85845.1"/>
    </source>
</evidence>
<reference evidence="9 10" key="1">
    <citation type="submission" date="2017-08" db="EMBL/GenBank/DDBJ databases">
        <title>The complete genome sequence of Nocardiopsis gilva YIM 90087.</title>
        <authorList>
            <person name="Yin M."/>
            <person name="Tang S."/>
        </authorList>
    </citation>
    <scope>NUCLEOTIDE SEQUENCE [LARGE SCALE GENOMIC DNA]</scope>
    <source>
        <strain evidence="9 10">YIM 90087</strain>
    </source>
</reference>
<keyword evidence="3 8" id="KW-0479">Metal-binding</keyword>
<evidence type="ECO:0000256" key="8">
    <source>
        <dbReference type="RuleBase" id="RU368020"/>
    </source>
</evidence>
<organism evidence="9 10">
    <name type="scientific">Nocardiopsis gilva YIM 90087</name>
    <dbReference type="NCBI Taxonomy" id="1235441"/>
    <lineage>
        <taxon>Bacteria</taxon>
        <taxon>Bacillati</taxon>
        <taxon>Actinomycetota</taxon>
        <taxon>Actinomycetes</taxon>
        <taxon>Streptosporangiales</taxon>
        <taxon>Nocardiopsidaceae</taxon>
        <taxon>Nocardiopsis</taxon>
    </lineage>
</organism>
<dbReference type="InterPro" id="IPR001080">
    <property type="entry name" value="3Fe4S_ferredoxin"/>
</dbReference>
<keyword evidence="5 8" id="KW-0408">Iron</keyword>
<evidence type="ECO:0000313" key="10">
    <source>
        <dbReference type="Proteomes" id="UP000215005"/>
    </source>
</evidence>
<gene>
    <name evidence="9" type="ORF">CDO52_26300</name>
</gene>
<keyword evidence="10" id="KW-1185">Reference proteome</keyword>
<evidence type="ECO:0000256" key="1">
    <source>
        <dbReference type="ARBA" id="ARBA00001927"/>
    </source>
</evidence>
<dbReference type="OrthoDB" id="3215002at2"/>
<accession>A0A223SCN1</accession>